<evidence type="ECO:0000259" key="1">
    <source>
        <dbReference type="Pfam" id="PF03551"/>
    </source>
</evidence>
<dbReference type="PANTHER" id="PTHR43252:SF7">
    <property type="entry name" value="TRANSCRIPTIONAL REGULATOR YQJI"/>
    <property type="match status" value="1"/>
</dbReference>
<evidence type="ECO:0000313" key="2">
    <source>
        <dbReference type="EMBL" id="HIH09285.1"/>
    </source>
</evidence>
<dbReference type="EMBL" id="DUGC01000027">
    <property type="protein sequence ID" value="HIH09285.1"/>
    <property type="molecule type" value="Genomic_DNA"/>
</dbReference>
<dbReference type="Proteomes" id="UP000565078">
    <property type="component" value="Unassembled WGS sequence"/>
</dbReference>
<dbReference type="PANTHER" id="PTHR43252">
    <property type="entry name" value="TRANSCRIPTIONAL REGULATOR YQJI"/>
    <property type="match status" value="1"/>
</dbReference>
<dbReference type="Gene3D" id="1.10.10.10">
    <property type="entry name" value="Winged helix-like DNA-binding domain superfamily/Winged helix DNA-binding domain"/>
    <property type="match status" value="1"/>
</dbReference>
<feature type="domain" description="Transcription regulator PadR N-terminal" evidence="1">
    <location>
        <begin position="16"/>
        <end position="89"/>
    </location>
</feature>
<reference evidence="3" key="1">
    <citation type="journal article" date="2020" name="bioRxiv">
        <title>A rank-normalized archaeal taxonomy based on genome phylogeny resolves widespread incomplete and uneven classifications.</title>
        <authorList>
            <person name="Rinke C."/>
            <person name="Chuvochina M."/>
            <person name="Mussig A.J."/>
            <person name="Chaumeil P.-A."/>
            <person name="Waite D.W."/>
            <person name="Whitman W.B."/>
            <person name="Parks D.H."/>
            <person name="Hugenholtz P."/>
        </authorList>
    </citation>
    <scope>NUCLEOTIDE SEQUENCE [LARGE SCALE GENOMIC DNA]</scope>
</reference>
<dbReference type="InterPro" id="IPR036388">
    <property type="entry name" value="WH-like_DNA-bd_sf"/>
</dbReference>
<sequence>MIRNPNFFKGELKYLILKSLCEQPLHGYLLMKKIQDHSLGLWKPTPGALYPALEALKAEGLIEIKSEESGGRFKKIYRVSADGKKKFRELSAHVDEMESLYVQYKKDVNIGVESHEDMLFLVKMIQRAFDVHGLGVYRGTLFEFASLLRRGKVGGEMET</sequence>
<name>A0A7J4IYB8_9ARCH</name>
<accession>A0A7J4IYB8</accession>
<proteinExistence type="predicted"/>
<dbReference type="InterPro" id="IPR005149">
    <property type="entry name" value="Tscrpt_reg_PadR_N"/>
</dbReference>
<dbReference type="AlphaFoldDB" id="A0A7J4IYB8"/>
<gene>
    <name evidence="2" type="ORF">HA254_01305</name>
</gene>
<comment type="caution">
    <text evidence="2">The sequence shown here is derived from an EMBL/GenBank/DDBJ whole genome shotgun (WGS) entry which is preliminary data.</text>
</comment>
<dbReference type="SUPFAM" id="SSF46785">
    <property type="entry name" value="Winged helix' DNA-binding domain"/>
    <property type="match status" value="1"/>
</dbReference>
<feature type="non-terminal residue" evidence="2">
    <location>
        <position position="159"/>
    </location>
</feature>
<organism evidence="2 3">
    <name type="scientific">Candidatus Iainarchaeum sp</name>
    <dbReference type="NCBI Taxonomy" id="3101447"/>
    <lineage>
        <taxon>Archaea</taxon>
        <taxon>Candidatus Iainarchaeota</taxon>
        <taxon>Candidatus Iainarchaeia</taxon>
        <taxon>Candidatus Iainarchaeales</taxon>
        <taxon>Candidatus Iainarchaeaceae</taxon>
        <taxon>Candidatus Iainarchaeum</taxon>
    </lineage>
</organism>
<dbReference type="InterPro" id="IPR036390">
    <property type="entry name" value="WH_DNA-bd_sf"/>
</dbReference>
<dbReference type="Pfam" id="PF03551">
    <property type="entry name" value="PadR"/>
    <property type="match status" value="1"/>
</dbReference>
<evidence type="ECO:0000313" key="3">
    <source>
        <dbReference type="Proteomes" id="UP000565078"/>
    </source>
</evidence>
<protein>
    <submittedName>
        <fullName evidence="2">PadR family transcriptional regulator</fullName>
    </submittedName>
</protein>